<evidence type="ECO:0000256" key="1">
    <source>
        <dbReference type="SAM" id="MobiDB-lite"/>
    </source>
</evidence>
<organism evidence="2">
    <name type="scientific">Sylvanvirus sp</name>
    <dbReference type="NCBI Taxonomy" id="2487774"/>
    <lineage>
        <taxon>Viruses</taxon>
    </lineage>
</organism>
<proteinExistence type="predicted"/>
<feature type="region of interest" description="Disordered" evidence="1">
    <location>
        <begin position="94"/>
        <end position="114"/>
    </location>
</feature>
<dbReference type="EMBL" id="MK072537">
    <property type="protein sequence ID" value="AYV87170.1"/>
    <property type="molecule type" value="Genomic_DNA"/>
</dbReference>
<sequence>MSSPQQYITHGCPICGPLPDTCVVCDHPSNSLEQPSTSNLATVGFSFPMFNSNCYMHILKLRPDAKDHMVLKPEDIGLAGKSYNHWKQWVNNLSNSSKAPPSQKGSPSSRNENLNGQFQYPTINAICWPLTEENKDLDYHWAFEIKENIWSEQAGMGGPARLWTCKEAMLKHIKSRTDSQGTKCYNSDSIEFSLSIPN</sequence>
<name>A0A3G5AJ12_9VIRU</name>
<reference evidence="2" key="1">
    <citation type="submission" date="2018-10" db="EMBL/GenBank/DDBJ databases">
        <title>Hidden diversity of soil giant viruses.</title>
        <authorList>
            <person name="Schulz F."/>
            <person name="Alteio L."/>
            <person name="Goudeau D."/>
            <person name="Ryan E.M."/>
            <person name="Malmstrom R.R."/>
            <person name="Blanchard J."/>
            <person name="Woyke T."/>
        </authorList>
    </citation>
    <scope>NUCLEOTIDE SEQUENCE</scope>
    <source>
        <strain evidence="2">SYV1</strain>
    </source>
</reference>
<gene>
    <name evidence="2" type="ORF">Sylvanvirus31_1</name>
</gene>
<protein>
    <submittedName>
        <fullName evidence="2">Uncharacterized protein</fullName>
    </submittedName>
</protein>
<evidence type="ECO:0000313" key="2">
    <source>
        <dbReference type="EMBL" id="AYV87170.1"/>
    </source>
</evidence>
<accession>A0A3G5AJ12</accession>